<organism evidence="2 3">
    <name type="scientific">Aminobacter aganoensis</name>
    <dbReference type="NCBI Taxonomy" id="83264"/>
    <lineage>
        <taxon>Bacteria</taxon>
        <taxon>Pseudomonadati</taxon>
        <taxon>Pseudomonadota</taxon>
        <taxon>Alphaproteobacteria</taxon>
        <taxon>Hyphomicrobiales</taxon>
        <taxon>Phyllobacteriaceae</taxon>
        <taxon>Aminobacter</taxon>
    </lineage>
</organism>
<evidence type="ECO:0000259" key="1">
    <source>
        <dbReference type="Pfam" id="PF01048"/>
    </source>
</evidence>
<dbReference type="GO" id="GO:0019284">
    <property type="term" value="P:L-methionine salvage from S-adenosylmethionine"/>
    <property type="evidence" value="ECO:0007669"/>
    <property type="project" value="TreeGrafter"/>
</dbReference>
<keyword evidence="3" id="KW-1185">Reference proteome</keyword>
<dbReference type="PANTHER" id="PTHR46832">
    <property type="entry name" value="5'-METHYLTHIOADENOSINE/S-ADENOSYLHOMOCYSTEINE NUCLEOSIDASE"/>
    <property type="match status" value="1"/>
</dbReference>
<dbReference type="RefSeq" id="WP_184700707.1">
    <property type="nucleotide sequence ID" value="NZ_BAABEG010000001.1"/>
</dbReference>
<dbReference type="InterPro" id="IPR011006">
    <property type="entry name" value="CheY-like_superfamily"/>
</dbReference>
<dbReference type="InterPro" id="IPR000845">
    <property type="entry name" value="Nucleoside_phosphorylase_d"/>
</dbReference>
<reference evidence="2 3" key="1">
    <citation type="submission" date="2020-08" db="EMBL/GenBank/DDBJ databases">
        <title>Genomic Encyclopedia of Type Strains, Phase IV (KMG-IV): sequencing the most valuable type-strain genomes for metagenomic binning, comparative biology and taxonomic classification.</title>
        <authorList>
            <person name="Goeker M."/>
        </authorList>
    </citation>
    <scope>NUCLEOTIDE SEQUENCE [LARGE SCALE GENOMIC DNA]</scope>
    <source>
        <strain evidence="2 3">DSM 7051</strain>
    </source>
</reference>
<dbReference type="InterPro" id="IPR035994">
    <property type="entry name" value="Nucleoside_phosphorylase_sf"/>
</dbReference>
<dbReference type="SUPFAM" id="SSF53167">
    <property type="entry name" value="Purine and uridine phosphorylases"/>
    <property type="match status" value="1"/>
</dbReference>
<accession>A0A7X0KMQ8</accession>
<dbReference type="EMBL" id="JACHOU010000013">
    <property type="protein sequence ID" value="MBB6356338.1"/>
    <property type="molecule type" value="Genomic_DNA"/>
</dbReference>
<dbReference type="Pfam" id="PF01048">
    <property type="entry name" value="PNP_UDP_1"/>
    <property type="match status" value="1"/>
</dbReference>
<dbReference type="SUPFAM" id="SSF52172">
    <property type="entry name" value="CheY-like"/>
    <property type="match status" value="1"/>
</dbReference>
<dbReference type="GO" id="GO:0009116">
    <property type="term" value="P:nucleoside metabolic process"/>
    <property type="evidence" value="ECO:0007669"/>
    <property type="project" value="InterPro"/>
</dbReference>
<comment type="caution">
    <text evidence="2">The sequence shown here is derived from an EMBL/GenBank/DDBJ whole genome shotgun (WGS) entry which is preliminary data.</text>
</comment>
<dbReference type="Proteomes" id="UP000536262">
    <property type="component" value="Unassembled WGS sequence"/>
</dbReference>
<sequence length="449" mass="49208">MGDISVLVVEDGDEKFEAVRRALFPSGSYRRLDRAPDFSTAQRQLEANHYDLVILDIRVPVLRGGSPASKNSADIVELITRGQAINPSYIIDLTEFPEELSANSSYPLEYFSIEKYSSISDEWKFRLSRHIEYIKRTKIASVNFHDSSFDYDAVILTARHDNEFVPIVNAMSWEKGTLSDDGRFPGFKVKTGVWNTSTGFALKAAVVCIQRAGLASAAAATSLAISRYKPKIVSMLGMCCGLNNAASSDPQKLGDVVIMSDTFCWDEGRYSDTKRAKAGRMQEIAFFEARPVSGNISPALKMHAENLIETSQKLLSKKLAKLYSVHSSTAMITAARKEIPASPKIRMGQNVSGSSVVAASAQSKEILKRFSNAIALEMECHAVYSATSFCPGAKPEPICIKGVADFGDGQKSKEYQQIASVGSLVIFEQVICSYLGQSFDKTALPSDHQ</sequence>
<feature type="domain" description="Nucleoside phosphorylase" evidence="1">
    <location>
        <begin position="170"/>
        <end position="411"/>
    </location>
</feature>
<proteinExistence type="predicted"/>
<protein>
    <submittedName>
        <fullName evidence="2">Nucleoside phosphorylase/CheY-like chemotaxis protein</fullName>
    </submittedName>
</protein>
<dbReference type="GO" id="GO:0005829">
    <property type="term" value="C:cytosol"/>
    <property type="evidence" value="ECO:0007669"/>
    <property type="project" value="TreeGrafter"/>
</dbReference>
<dbReference type="GO" id="GO:0008930">
    <property type="term" value="F:methylthioadenosine nucleosidase activity"/>
    <property type="evidence" value="ECO:0007669"/>
    <property type="project" value="TreeGrafter"/>
</dbReference>
<dbReference type="GO" id="GO:0008782">
    <property type="term" value="F:adenosylhomocysteine nucleosidase activity"/>
    <property type="evidence" value="ECO:0007669"/>
    <property type="project" value="TreeGrafter"/>
</dbReference>
<evidence type="ECO:0000313" key="2">
    <source>
        <dbReference type="EMBL" id="MBB6356338.1"/>
    </source>
</evidence>
<dbReference type="AlphaFoldDB" id="A0A7X0KMQ8"/>
<evidence type="ECO:0000313" key="3">
    <source>
        <dbReference type="Proteomes" id="UP000536262"/>
    </source>
</evidence>
<gene>
    <name evidence="2" type="ORF">GGR00_004146</name>
</gene>
<name>A0A7X0KMQ8_9HYPH</name>
<dbReference type="PANTHER" id="PTHR46832:SF1">
    <property type="entry name" value="5'-METHYLTHIOADENOSINE_S-ADENOSYLHOMOCYSTEINE NUCLEOSIDASE"/>
    <property type="match status" value="1"/>
</dbReference>
<dbReference type="Gene3D" id="3.40.50.1580">
    <property type="entry name" value="Nucleoside phosphorylase domain"/>
    <property type="match status" value="1"/>
</dbReference>
<dbReference type="Gene3D" id="3.40.50.2300">
    <property type="match status" value="1"/>
</dbReference>